<comment type="caution">
    <text evidence="1">The sequence shown here is derived from an EMBL/GenBank/DDBJ whole genome shotgun (WGS) entry which is preliminary data.</text>
</comment>
<evidence type="ECO:0000313" key="1">
    <source>
        <dbReference type="EMBL" id="GAA1383482.1"/>
    </source>
</evidence>
<proteinExistence type="predicted"/>
<evidence type="ECO:0008006" key="3">
    <source>
        <dbReference type="Google" id="ProtNLM"/>
    </source>
</evidence>
<reference evidence="2" key="1">
    <citation type="journal article" date="2019" name="Int. J. Syst. Evol. Microbiol.">
        <title>The Global Catalogue of Microorganisms (GCM) 10K type strain sequencing project: providing services to taxonomists for standard genome sequencing and annotation.</title>
        <authorList>
            <consortium name="The Broad Institute Genomics Platform"/>
            <consortium name="The Broad Institute Genome Sequencing Center for Infectious Disease"/>
            <person name="Wu L."/>
            <person name="Ma J."/>
        </authorList>
    </citation>
    <scope>NUCLEOTIDE SEQUENCE [LARGE SCALE GENOMIC DNA]</scope>
    <source>
        <strain evidence="2">JCM 11896</strain>
    </source>
</reference>
<protein>
    <recommendedName>
        <fullName evidence="3">Cupin domain-containing protein</fullName>
    </recommendedName>
</protein>
<evidence type="ECO:0000313" key="2">
    <source>
        <dbReference type="Proteomes" id="UP001501414"/>
    </source>
</evidence>
<keyword evidence="2" id="KW-1185">Reference proteome</keyword>
<dbReference type="RefSeq" id="WP_344019389.1">
    <property type="nucleotide sequence ID" value="NZ_BAAAJK010000005.1"/>
</dbReference>
<organism evidence="1 2">
    <name type="scientific">Pseudonocardia kongjuensis</name>
    <dbReference type="NCBI Taxonomy" id="102227"/>
    <lineage>
        <taxon>Bacteria</taxon>
        <taxon>Bacillati</taxon>
        <taxon>Actinomycetota</taxon>
        <taxon>Actinomycetes</taxon>
        <taxon>Pseudonocardiales</taxon>
        <taxon>Pseudonocardiaceae</taxon>
        <taxon>Pseudonocardia</taxon>
    </lineage>
</organism>
<sequence length="109" mass="10916">MTDVVCSRARTEPATPGGLLLVGPDDGYGDIALERLTLTGTWHGGARAADRLLVVLTGTVRVLVAGGPVVTLGPNEVVHVGHGRGVAVELPDGGTTELILLAAPASSSG</sequence>
<gene>
    <name evidence="1" type="ORF">GCM10009613_12960</name>
</gene>
<dbReference type="SUPFAM" id="SSF51182">
    <property type="entry name" value="RmlC-like cupins"/>
    <property type="match status" value="1"/>
</dbReference>
<dbReference type="EMBL" id="BAAAJK010000005">
    <property type="protein sequence ID" value="GAA1383482.1"/>
    <property type="molecule type" value="Genomic_DNA"/>
</dbReference>
<dbReference type="Proteomes" id="UP001501414">
    <property type="component" value="Unassembled WGS sequence"/>
</dbReference>
<name>A0ABP4IDC0_9PSEU</name>
<accession>A0ABP4IDC0</accession>
<dbReference type="InterPro" id="IPR011051">
    <property type="entry name" value="RmlC_Cupin_sf"/>
</dbReference>